<feature type="transmembrane region" description="Helical" evidence="1">
    <location>
        <begin position="51"/>
        <end position="73"/>
    </location>
</feature>
<feature type="transmembrane region" description="Helical" evidence="1">
    <location>
        <begin position="6"/>
        <end position="30"/>
    </location>
</feature>
<dbReference type="KEGG" id="hhw:NCTC503_00725"/>
<organism evidence="2 3">
    <name type="scientific">Hathewaya histolytica</name>
    <name type="common">Clostridium histolyticum</name>
    <dbReference type="NCBI Taxonomy" id="1498"/>
    <lineage>
        <taxon>Bacteria</taxon>
        <taxon>Bacillati</taxon>
        <taxon>Bacillota</taxon>
        <taxon>Clostridia</taxon>
        <taxon>Eubacteriales</taxon>
        <taxon>Clostridiaceae</taxon>
        <taxon>Hathewaya</taxon>
    </lineage>
</organism>
<dbReference type="InterPro" id="IPR017259">
    <property type="entry name" value="UCP037672"/>
</dbReference>
<keyword evidence="1" id="KW-0812">Transmembrane</keyword>
<proteinExistence type="predicted"/>
<evidence type="ECO:0008006" key="4">
    <source>
        <dbReference type="Google" id="ProtNLM"/>
    </source>
</evidence>
<dbReference type="OrthoDB" id="1922215at2"/>
<sequence length="106" mass="12059">MRADLIGIFMCAFLAGGLLTFLGGVIKHFNAGNMINLFDDKKHDKDKVSRVVGRNFLFTGLSTILIAVISIFINEVYYNYVMMMQLVLIIVGLMATFYQFNKYCKK</sequence>
<dbReference type="Proteomes" id="UP000308489">
    <property type="component" value="Chromosome 1"/>
</dbReference>
<keyword evidence="1" id="KW-1133">Transmembrane helix</keyword>
<protein>
    <recommendedName>
        <fullName evidence="4">DUF3784 domain-containing protein</fullName>
    </recommendedName>
</protein>
<name>A0A4U9R976_HATHI</name>
<reference evidence="2 3" key="1">
    <citation type="submission" date="2019-05" db="EMBL/GenBank/DDBJ databases">
        <authorList>
            <consortium name="Pathogen Informatics"/>
        </authorList>
    </citation>
    <scope>NUCLEOTIDE SEQUENCE [LARGE SCALE GENOMIC DNA]</scope>
    <source>
        <strain evidence="2 3">NCTC503</strain>
    </source>
</reference>
<evidence type="ECO:0000313" key="2">
    <source>
        <dbReference type="EMBL" id="VTQ85240.1"/>
    </source>
</evidence>
<accession>A0A4U9R976</accession>
<evidence type="ECO:0000256" key="1">
    <source>
        <dbReference type="SAM" id="Phobius"/>
    </source>
</evidence>
<dbReference type="AlphaFoldDB" id="A0A4U9R976"/>
<keyword evidence="3" id="KW-1185">Reference proteome</keyword>
<gene>
    <name evidence="2" type="ORF">NCTC503_00725</name>
</gene>
<evidence type="ECO:0000313" key="3">
    <source>
        <dbReference type="Proteomes" id="UP000308489"/>
    </source>
</evidence>
<dbReference type="EMBL" id="LR590481">
    <property type="protein sequence ID" value="VTQ85240.1"/>
    <property type="molecule type" value="Genomic_DNA"/>
</dbReference>
<dbReference type="Pfam" id="PF12650">
    <property type="entry name" value="DUF3784"/>
    <property type="match status" value="1"/>
</dbReference>
<dbReference type="RefSeq" id="WP_138209454.1">
    <property type="nucleotide sequence ID" value="NZ_CBCRUQ010000001.1"/>
</dbReference>
<feature type="transmembrane region" description="Helical" evidence="1">
    <location>
        <begin position="79"/>
        <end position="100"/>
    </location>
</feature>
<keyword evidence="1" id="KW-0472">Membrane</keyword>